<dbReference type="GO" id="GO:0005886">
    <property type="term" value="C:plasma membrane"/>
    <property type="evidence" value="ECO:0007669"/>
    <property type="project" value="UniProtKB-SubCell"/>
</dbReference>
<keyword evidence="3 6" id="KW-0812">Transmembrane</keyword>
<feature type="transmembrane region" description="Helical" evidence="6">
    <location>
        <begin position="12"/>
        <end position="29"/>
    </location>
</feature>
<dbReference type="InterPro" id="IPR051679">
    <property type="entry name" value="DASS-Related_Transporters"/>
</dbReference>
<feature type="transmembrane region" description="Helical" evidence="6">
    <location>
        <begin position="389"/>
        <end position="408"/>
    </location>
</feature>
<dbReference type="PANTHER" id="PTHR43652">
    <property type="entry name" value="BASIC AMINO ACID ANTIPORTER YFCC-RELATED"/>
    <property type="match status" value="1"/>
</dbReference>
<feature type="transmembrane region" description="Helical" evidence="6">
    <location>
        <begin position="173"/>
        <end position="191"/>
    </location>
</feature>
<evidence type="ECO:0000256" key="1">
    <source>
        <dbReference type="ARBA" id="ARBA00004651"/>
    </source>
</evidence>
<evidence type="ECO:0000313" key="8">
    <source>
        <dbReference type="Proteomes" id="UP000182835"/>
    </source>
</evidence>
<dbReference type="AlphaFoldDB" id="A0A1L8R1V3"/>
<name>A0A1L8R1V3_9ENTE</name>
<reference evidence="7 8" key="1">
    <citation type="submission" date="2014-12" db="EMBL/GenBank/DDBJ databases">
        <title>Draft genome sequences of 29 type strains of Enterococci.</title>
        <authorList>
            <person name="Zhong Z."/>
            <person name="Sun Z."/>
            <person name="Liu W."/>
            <person name="Zhang W."/>
            <person name="Zhang H."/>
        </authorList>
    </citation>
    <scope>NUCLEOTIDE SEQUENCE [LARGE SCALE GENOMIC DNA]</scope>
    <source>
        <strain evidence="7 8">DSM 21207</strain>
    </source>
</reference>
<feature type="transmembrane region" description="Helical" evidence="6">
    <location>
        <begin position="479"/>
        <end position="498"/>
    </location>
</feature>
<evidence type="ECO:0000256" key="3">
    <source>
        <dbReference type="ARBA" id="ARBA00022692"/>
    </source>
</evidence>
<evidence type="ECO:0000256" key="4">
    <source>
        <dbReference type="ARBA" id="ARBA00022989"/>
    </source>
</evidence>
<feature type="transmembrane region" description="Helical" evidence="6">
    <location>
        <begin position="438"/>
        <end position="458"/>
    </location>
</feature>
<comment type="caution">
    <text evidence="7">The sequence shown here is derived from an EMBL/GenBank/DDBJ whole genome shotgun (WGS) entry which is preliminary data.</text>
</comment>
<evidence type="ECO:0008006" key="9">
    <source>
        <dbReference type="Google" id="ProtNLM"/>
    </source>
</evidence>
<gene>
    <name evidence="7" type="ORF">RU96_GL001794</name>
</gene>
<protein>
    <recommendedName>
        <fullName evidence="9">C4-dicarboxylate ABC transporter</fullName>
    </recommendedName>
</protein>
<dbReference type="RefSeq" id="WP_071865792.1">
    <property type="nucleotide sequence ID" value="NZ_JBHLVQ010000027.1"/>
</dbReference>
<sequence>MEKKKFKSPNTYVIIFFILILVAILTWFIPGGKYEINGAGQNIAGTYQRISANRQGLWDVIMAPIIGMVGNEKISGAITISLNVMLFGAFLEMMDTIGVINIALKGIASKYKEKTAVLITVLTFVMGIFGTVQGAYEEGFVYLLMFLPIILSLELDTITALMIVIFGTQAGCASSIINPFSTGIASGIAGISPGEGIVFRAFVFVVLLSLAAFFICQYAKKVQKNPQSSPQYYRLQQDIEEFTSTEGKQEVMNSRQRKVFYIFLATFSIMIISLIPWTALNENFTFFEEATNWLNNNIIIGTIIGNHLVPFGDWYFNEINGLLIIMTFLAGFVMKYDVDKIIKILIKGSAALVSTAFIVPLARGIQVIMTDGNITATVLNACEKTLGSLPTSIFVVVCFIVYIVLAVFIPSSTGLAAATMSIMAPLAIFAGVSESTMVVIYNFSLGLVKIIAPTSIIVMTCTQAVHVDYGTWIKVTSKYLLIFFLACVGLLLLNIIVLS</sequence>
<feature type="transmembrane region" description="Helical" evidence="6">
    <location>
        <begin position="259"/>
        <end position="279"/>
    </location>
</feature>
<dbReference type="EMBL" id="JXKG01000038">
    <property type="protein sequence ID" value="OJG13732.1"/>
    <property type="molecule type" value="Genomic_DNA"/>
</dbReference>
<dbReference type="STRING" id="317010.RU96_GL001794"/>
<dbReference type="Proteomes" id="UP000182835">
    <property type="component" value="Unassembled WGS sequence"/>
</dbReference>
<evidence type="ECO:0000256" key="6">
    <source>
        <dbReference type="SAM" id="Phobius"/>
    </source>
</evidence>
<organism evidence="7 8">
    <name type="scientific">Enterococcus canintestini</name>
    <dbReference type="NCBI Taxonomy" id="317010"/>
    <lineage>
        <taxon>Bacteria</taxon>
        <taxon>Bacillati</taxon>
        <taxon>Bacillota</taxon>
        <taxon>Bacilli</taxon>
        <taxon>Lactobacillales</taxon>
        <taxon>Enterococcaceae</taxon>
        <taxon>Enterococcus</taxon>
    </lineage>
</organism>
<evidence type="ECO:0000256" key="5">
    <source>
        <dbReference type="ARBA" id="ARBA00023136"/>
    </source>
</evidence>
<keyword evidence="2" id="KW-1003">Cell membrane</keyword>
<keyword evidence="5 6" id="KW-0472">Membrane</keyword>
<evidence type="ECO:0000256" key="2">
    <source>
        <dbReference type="ARBA" id="ARBA00022475"/>
    </source>
</evidence>
<dbReference type="PANTHER" id="PTHR43652:SF6">
    <property type="entry name" value="ARGININE REPRESSOR"/>
    <property type="match status" value="1"/>
</dbReference>
<keyword evidence="4 6" id="KW-1133">Transmembrane helix</keyword>
<proteinExistence type="predicted"/>
<feature type="transmembrane region" description="Helical" evidence="6">
    <location>
        <begin position="116"/>
        <end position="136"/>
    </location>
</feature>
<feature type="transmembrane region" description="Helical" evidence="6">
    <location>
        <begin position="142"/>
        <end position="166"/>
    </location>
</feature>
<comment type="subcellular location">
    <subcellularLocation>
        <location evidence="1">Cell membrane</location>
        <topology evidence="1">Multi-pass membrane protein</topology>
    </subcellularLocation>
</comment>
<feature type="transmembrane region" description="Helical" evidence="6">
    <location>
        <begin position="319"/>
        <end position="338"/>
    </location>
</feature>
<accession>A0A1L8R1V3</accession>
<feature type="transmembrane region" description="Helical" evidence="6">
    <location>
        <begin position="350"/>
        <end position="369"/>
    </location>
</feature>
<feature type="transmembrane region" description="Helical" evidence="6">
    <location>
        <begin position="197"/>
        <end position="219"/>
    </location>
</feature>
<feature type="transmembrane region" description="Helical" evidence="6">
    <location>
        <begin position="415"/>
        <end position="432"/>
    </location>
</feature>
<feature type="transmembrane region" description="Helical" evidence="6">
    <location>
        <begin position="80"/>
        <end position="104"/>
    </location>
</feature>
<dbReference type="Pfam" id="PF03606">
    <property type="entry name" value="DcuC"/>
    <property type="match status" value="1"/>
</dbReference>
<dbReference type="InterPro" id="IPR018385">
    <property type="entry name" value="C4_dicarb_anaerob_car-like"/>
</dbReference>
<dbReference type="OrthoDB" id="255482at2"/>
<evidence type="ECO:0000313" key="7">
    <source>
        <dbReference type="EMBL" id="OJG13732.1"/>
    </source>
</evidence>